<dbReference type="Proteomes" id="UP000324800">
    <property type="component" value="Unassembled WGS sequence"/>
</dbReference>
<name>A0A5J4UCS9_9EUKA</name>
<evidence type="ECO:0000313" key="5">
    <source>
        <dbReference type="Proteomes" id="UP000324800"/>
    </source>
</evidence>
<reference evidence="4 5" key="1">
    <citation type="submission" date="2019-03" db="EMBL/GenBank/DDBJ databases">
        <title>Single cell metagenomics reveals metabolic interactions within the superorganism composed of flagellate Streblomastix strix and complex community of Bacteroidetes bacteria on its surface.</title>
        <authorList>
            <person name="Treitli S.C."/>
            <person name="Kolisko M."/>
            <person name="Husnik F."/>
            <person name="Keeling P."/>
            <person name="Hampl V."/>
        </authorList>
    </citation>
    <scope>NUCLEOTIDE SEQUENCE [LARGE SCALE GENOMIC DNA]</scope>
    <source>
        <strain evidence="4">ST1C</strain>
    </source>
</reference>
<proteinExistence type="predicted"/>
<comment type="subcellular location">
    <subcellularLocation>
        <location evidence="1">Membrane</location>
    </subcellularLocation>
</comment>
<gene>
    <name evidence="4" type="ORF">EZS28_037069</name>
</gene>
<dbReference type="GO" id="GO:0005789">
    <property type="term" value="C:endoplasmic reticulum membrane"/>
    <property type="evidence" value="ECO:0007669"/>
    <property type="project" value="TreeGrafter"/>
</dbReference>
<feature type="transmembrane region" description="Helical" evidence="3">
    <location>
        <begin position="44"/>
        <end position="67"/>
    </location>
</feature>
<protein>
    <recommendedName>
        <fullName evidence="6">Phospholipid/glycerol acyltransferase domain-containing protein</fullName>
    </recommendedName>
</protein>
<evidence type="ECO:0000256" key="3">
    <source>
        <dbReference type="SAM" id="Phobius"/>
    </source>
</evidence>
<organism evidence="4 5">
    <name type="scientific">Streblomastix strix</name>
    <dbReference type="NCBI Taxonomy" id="222440"/>
    <lineage>
        <taxon>Eukaryota</taxon>
        <taxon>Metamonada</taxon>
        <taxon>Preaxostyla</taxon>
        <taxon>Oxymonadida</taxon>
        <taxon>Streblomastigidae</taxon>
        <taxon>Streblomastix</taxon>
    </lineage>
</organism>
<keyword evidence="2 3" id="KW-0472">Membrane</keyword>
<dbReference type="PANTHER" id="PTHR15486:SF96">
    <property type="entry name" value="LIPID DROPLET-REGULATING VLDL ASSEMBLY FACTOR AUP1"/>
    <property type="match status" value="1"/>
</dbReference>
<evidence type="ECO:0000256" key="2">
    <source>
        <dbReference type="ARBA" id="ARBA00023136"/>
    </source>
</evidence>
<keyword evidence="3" id="KW-1133">Transmembrane helix</keyword>
<sequence length="307" mass="35355">MASDSESDHFDESKTDFDHIGEPPLTSLFNHSRLKESITLKERILFYLYIPFGIILGTIRTFGSLVICMPLLTIFSLIDLEGFFWRTVGAVFNFRSRVTNPEALAPAKDAPILVCNHITDMDGIAFFPILLTKNAIEVVTVYLKPLVDWARRIRWRVICITRETEQDRKHLTTEKIQETFDAPENANRRLFILAEGATTNGRVGLLRYNKFVFSLNRPVQPLALRVNPHLPINVDCPSHNLLPNYFFQMFCPTFTFEYTALPVQHKLEGESSEDFATRVQKITAEHLGLVPTTYSYKDKNKWKKVIR</sequence>
<evidence type="ECO:0008006" key="6">
    <source>
        <dbReference type="Google" id="ProtNLM"/>
    </source>
</evidence>
<keyword evidence="3" id="KW-0812">Transmembrane</keyword>
<dbReference type="GO" id="GO:0036503">
    <property type="term" value="P:ERAD pathway"/>
    <property type="evidence" value="ECO:0007669"/>
    <property type="project" value="TreeGrafter"/>
</dbReference>
<evidence type="ECO:0000256" key="1">
    <source>
        <dbReference type="ARBA" id="ARBA00004370"/>
    </source>
</evidence>
<dbReference type="OrthoDB" id="1854593at2759"/>
<dbReference type="EMBL" id="SNRW01018367">
    <property type="protein sequence ID" value="KAA6367405.1"/>
    <property type="molecule type" value="Genomic_DNA"/>
</dbReference>
<dbReference type="AlphaFoldDB" id="A0A5J4UCS9"/>
<evidence type="ECO:0000313" key="4">
    <source>
        <dbReference type="EMBL" id="KAA6367405.1"/>
    </source>
</evidence>
<accession>A0A5J4UCS9</accession>
<comment type="caution">
    <text evidence="4">The sequence shown here is derived from an EMBL/GenBank/DDBJ whole genome shotgun (WGS) entry which is preliminary data.</text>
</comment>
<dbReference type="SUPFAM" id="SSF69593">
    <property type="entry name" value="Glycerol-3-phosphate (1)-acyltransferase"/>
    <property type="match status" value="1"/>
</dbReference>
<dbReference type="PANTHER" id="PTHR15486">
    <property type="entry name" value="ANCIENT UBIQUITOUS PROTEIN"/>
    <property type="match status" value="1"/>
</dbReference>